<organism evidence="2 3">
    <name type="scientific">Ensete ventricosum</name>
    <name type="common">Abyssinian banana</name>
    <name type="synonym">Musa ensete</name>
    <dbReference type="NCBI Taxonomy" id="4639"/>
    <lineage>
        <taxon>Eukaryota</taxon>
        <taxon>Viridiplantae</taxon>
        <taxon>Streptophyta</taxon>
        <taxon>Embryophyta</taxon>
        <taxon>Tracheophyta</taxon>
        <taxon>Spermatophyta</taxon>
        <taxon>Magnoliopsida</taxon>
        <taxon>Liliopsida</taxon>
        <taxon>Zingiberales</taxon>
        <taxon>Musaceae</taxon>
        <taxon>Ensete</taxon>
    </lineage>
</organism>
<name>A0AAV8P2B9_ENSVE</name>
<dbReference type="EMBL" id="JAQQAF010000008">
    <property type="protein sequence ID" value="KAJ8464252.1"/>
    <property type="molecule type" value="Genomic_DNA"/>
</dbReference>
<reference evidence="2 3" key="1">
    <citation type="submission" date="2022-12" db="EMBL/GenBank/DDBJ databases">
        <title>Chromosome-scale assembly of the Ensete ventricosum genome.</title>
        <authorList>
            <person name="Dussert Y."/>
            <person name="Stocks J."/>
            <person name="Wendawek A."/>
            <person name="Woldeyes F."/>
            <person name="Nichols R.A."/>
            <person name="Borrell J.S."/>
        </authorList>
    </citation>
    <scope>NUCLEOTIDE SEQUENCE [LARGE SCALE GENOMIC DNA]</scope>
    <source>
        <strain evidence="3">cv. Maze</strain>
        <tissue evidence="2">Seeds</tissue>
    </source>
</reference>
<feature type="compositionally biased region" description="Basic residues" evidence="1">
    <location>
        <begin position="1"/>
        <end position="13"/>
    </location>
</feature>
<feature type="region of interest" description="Disordered" evidence="1">
    <location>
        <begin position="1"/>
        <end position="30"/>
    </location>
</feature>
<keyword evidence="3" id="KW-1185">Reference proteome</keyword>
<gene>
    <name evidence="2" type="ORF">OPV22_026804</name>
</gene>
<evidence type="ECO:0000313" key="3">
    <source>
        <dbReference type="Proteomes" id="UP001222027"/>
    </source>
</evidence>
<evidence type="ECO:0000256" key="1">
    <source>
        <dbReference type="SAM" id="MobiDB-lite"/>
    </source>
</evidence>
<sequence>MTGRRAQRTRPLRGNRERAGSPSSSFGDLTARSKVESALPAYFPPLDQHQDSGSISLAPIDLMRDGVRCHPLELCVTCLLPVIEEELYKRRSDPPRPRFTVVHLMLPLPTATSLATRAIGGG</sequence>
<accession>A0AAV8P2B9</accession>
<protein>
    <submittedName>
        <fullName evidence="2">Uncharacterized protein</fullName>
    </submittedName>
</protein>
<dbReference type="AlphaFoldDB" id="A0AAV8P2B9"/>
<dbReference type="Proteomes" id="UP001222027">
    <property type="component" value="Unassembled WGS sequence"/>
</dbReference>
<evidence type="ECO:0000313" key="2">
    <source>
        <dbReference type="EMBL" id="KAJ8464252.1"/>
    </source>
</evidence>
<proteinExistence type="predicted"/>
<comment type="caution">
    <text evidence="2">The sequence shown here is derived from an EMBL/GenBank/DDBJ whole genome shotgun (WGS) entry which is preliminary data.</text>
</comment>